<name>A0AAE4BNR8_9DEIO</name>
<dbReference type="AlphaFoldDB" id="A0AAE4BNR8"/>
<protein>
    <submittedName>
        <fullName evidence="2">Serine/threonine protein phosphatase 1</fullName>
        <ecNumber evidence="2">3.1.3.16</ecNumber>
    </submittedName>
</protein>
<dbReference type="Gene3D" id="3.60.21.10">
    <property type="match status" value="1"/>
</dbReference>
<feature type="domain" description="Calcineurin-like phosphoesterase" evidence="1">
    <location>
        <begin position="13"/>
        <end position="177"/>
    </location>
</feature>
<accession>A0AAE4BNR8</accession>
<dbReference type="PANTHER" id="PTHR42850">
    <property type="entry name" value="METALLOPHOSPHOESTERASE"/>
    <property type="match status" value="1"/>
</dbReference>
<dbReference type="Proteomes" id="UP001185331">
    <property type="component" value="Unassembled WGS sequence"/>
</dbReference>
<dbReference type="GO" id="GO:0004722">
    <property type="term" value="F:protein serine/threonine phosphatase activity"/>
    <property type="evidence" value="ECO:0007669"/>
    <property type="project" value="UniProtKB-EC"/>
</dbReference>
<proteinExistence type="predicted"/>
<evidence type="ECO:0000259" key="1">
    <source>
        <dbReference type="Pfam" id="PF00149"/>
    </source>
</evidence>
<dbReference type="RefSeq" id="WP_309853989.1">
    <property type="nucleotide sequence ID" value="NZ_JAVDQJ010000004.1"/>
</dbReference>
<dbReference type="PANTHER" id="PTHR42850:SF4">
    <property type="entry name" value="ZINC-DEPENDENT ENDOPOLYPHOSPHATASE"/>
    <property type="match status" value="1"/>
</dbReference>
<dbReference type="InterPro" id="IPR004843">
    <property type="entry name" value="Calcineurin-like_PHP"/>
</dbReference>
<dbReference type="EC" id="3.1.3.16" evidence="2"/>
<dbReference type="EMBL" id="JAVDQK010000005">
    <property type="protein sequence ID" value="MDR6219006.1"/>
    <property type="molecule type" value="Genomic_DNA"/>
</dbReference>
<evidence type="ECO:0000313" key="3">
    <source>
        <dbReference type="Proteomes" id="UP001185331"/>
    </source>
</evidence>
<gene>
    <name evidence="2" type="ORF">J2Y00_002603</name>
</gene>
<dbReference type="GO" id="GO:0005737">
    <property type="term" value="C:cytoplasm"/>
    <property type="evidence" value="ECO:0007669"/>
    <property type="project" value="TreeGrafter"/>
</dbReference>
<dbReference type="Pfam" id="PF00149">
    <property type="entry name" value="Metallophos"/>
    <property type="match status" value="1"/>
</dbReference>
<dbReference type="GO" id="GO:0008803">
    <property type="term" value="F:bis(5'-nucleosyl)-tetraphosphatase (symmetrical) activity"/>
    <property type="evidence" value="ECO:0007669"/>
    <property type="project" value="TreeGrafter"/>
</dbReference>
<sequence>MSDVLPFDARDALVIPDLHGRSDLLRTLLRTYKSAPLIFLGDYVDRGPDSPGVISLVRTLVEDGRAVALMGNHDEVFCQGVLDRAASRSWWDTYLTDTTEQFSSYAAATDAALWLRHNLREYLQVGGAYLSHADVHDPEDPNGTQRGFKYHLWARSLDDDERLPLPEGCRFSVHGHTVTHTLPGGTYGQPLVHHFPDGPAHFLDLGAFATGLLSVLRLRDQSTTILRSS</sequence>
<keyword evidence="2" id="KW-0378">Hydrolase</keyword>
<organism evidence="2 3">
    <name type="scientific">Deinococcus soli</name>
    <name type="common">ex Cha et al. 2016</name>
    <dbReference type="NCBI Taxonomy" id="1309411"/>
    <lineage>
        <taxon>Bacteria</taxon>
        <taxon>Thermotogati</taxon>
        <taxon>Deinococcota</taxon>
        <taxon>Deinococci</taxon>
        <taxon>Deinococcales</taxon>
        <taxon>Deinococcaceae</taxon>
        <taxon>Deinococcus</taxon>
    </lineage>
</organism>
<reference evidence="2" key="1">
    <citation type="submission" date="2023-07" db="EMBL/GenBank/DDBJ databases">
        <title>Sorghum-associated microbial communities from plants grown in Nebraska, USA.</title>
        <authorList>
            <person name="Schachtman D."/>
        </authorList>
    </citation>
    <scope>NUCLEOTIDE SEQUENCE</scope>
    <source>
        <strain evidence="2">BE330</strain>
    </source>
</reference>
<dbReference type="SUPFAM" id="SSF56300">
    <property type="entry name" value="Metallo-dependent phosphatases"/>
    <property type="match status" value="1"/>
</dbReference>
<evidence type="ECO:0000313" key="2">
    <source>
        <dbReference type="EMBL" id="MDR6219006.1"/>
    </source>
</evidence>
<comment type="caution">
    <text evidence="2">The sequence shown here is derived from an EMBL/GenBank/DDBJ whole genome shotgun (WGS) entry which is preliminary data.</text>
</comment>
<dbReference type="InterPro" id="IPR029052">
    <property type="entry name" value="Metallo-depent_PP-like"/>
</dbReference>
<dbReference type="GO" id="GO:0110154">
    <property type="term" value="P:RNA decapping"/>
    <property type="evidence" value="ECO:0007669"/>
    <property type="project" value="TreeGrafter"/>
</dbReference>
<dbReference type="InterPro" id="IPR050126">
    <property type="entry name" value="Ap4A_hydrolase"/>
</dbReference>